<gene>
    <name evidence="1" type="ORF">SAMN00120144_0538</name>
</gene>
<evidence type="ECO:0000313" key="1">
    <source>
        <dbReference type="EMBL" id="SMB96110.1"/>
    </source>
</evidence>
<dbReference type="Gene3D" id="3.40.50.1820">
    <property type="entry name" value="alpha/beta hydrolase"/>
    <property type="match status" value="1"/>
</dbReference>
<dbReference type="GO" id="GO:0052689">
    <property type="term" value="F:carboxylic ester hydrolase activity"/>
    <property type="evidence" value="ECO:0007669"/>
    <property type="project" value="TreeGrafter"/>
</dbReference>
<evidence type="ECO:0000313" key="2">
    <source>
        <dbReference type="Proteomes" id="UP000192266"/>
    </source>
</evidence>
<name>A0A1W1VSB5_9BACT</name>
<dbReference type="PANTHER" id="PTHR43265:SF1">
    <property type="entry name" value="ESTERASE ESTD"/>
    <property type="match status" value="1"/>
</dbReference>
<keyword evidence="2" id="KW-1185">Reference proteome</keyword>
<dbReference type="PANTHER" id="PTHR43265">
    <property type="entry name" value="ESTERASE ESTD"/>
    <property type="match status" value="1"/>
</dbReference>
<dbReference type="InterPro" id="IPR053145">
    <property type="entry name" value="AB_hydrolase_Est10"/>
</dbReference>
<dbReference type="Proteomes" id="UP000192266">
    <property type="component" value="Unassembled WGS sequence"/>
</dbReference>
<reference evidence="1 2" key="1">
    <citation type="submission" date="2017-04" db="EMBL/GenBank/DDBJ databases">
        <authorList>
            <person name="Afonso C.L."/>
            <person name="Miller P.J."/>
            <person name="Scott M.A."/>
            <person name="Spackman E."/>
            <person name="Goraichik I."/>
            <person name="Dimitrov K.M."/>
            <person name="Suarez D.L."/>
            <person name="Swayne D.E."/>
        </authorList>
    </citation>
    <scope>NUCLEOTIDE SEQUENCE [LARGE SCALE GENOMIC DNA]</scope>
    <source>
        <strain evidence="1 2">DSM 11622</strain>
    </source>
</reference>
<sequence>MLACCVPVLGSHSICSPSSQVGKGKEGQTRLPRQLRYFVVLLTNPSAVRKDWRAYLLHFVSLAQPLRWCLPFLLVSLLSACSTDGREAANLPPPTGHFEGPITYQGTELRATLDLREIKPGQLQGEVRLADRQGLSLPVQQITYQHPRLTVRWATGAASDFVINLTREGDFLKGKFTADSTEAEILMVRRGDAEPLPYLEQALPVRIGGRMLPATVLMPDDTLRVHPAVVLLQNAPQRTPLAVQILTDLLARRGVVVMLVAGRPATAAASVSPDSLAADVLAAARALKRVAGVDTTQIGLVGSGSGATALALAAGKDDKENSLIKYVVALGAPGTSNAARVTELIDRQLRQQDASAADRRLVTLTRAQLEQYVRREGRGDTTKLHRNLRKIALQPWAATTGLPTRVPSKAELEQPKWQELVFDPRAVWEQVRIPVLLLYGGADTTLNVQASADRLRGNAGRRRGSVVRIYAGADQQLLLPAGTQNGKWQWPRPVPDYVDDLTAWLRERLER</sequence>
<dbReference type="InterPro" id="IPR029058">
    <property type="entry name" value="AB_hydrolase_fold"/>
</dbReference>
<dbReference type="EMBL" id="FWWW01000070">
    <property type="protein sequence ID" value="SMB96110.1"/>
    <property type="molecule type" value="Genomic_DNA"/>
</dbReference>
<protein>
    <submittedName>
        <fullName evidence="1">Uncharacterized protein</fullName>
    </submittedName>
</protein>
<dbReference type="STRING" id="645990.SAMN00120144_0538"/>
<dbReference type="SUPFAM" id="SSF53474">
    <property type="entry name" value="alpha/beta-Hydrolases"/>
    <property type="match status" value="1"/>
</dbReference>
<organism evidence="1 2">
    <name type="scientific">Hymenobacter roseosalivarius DSM 11622</name>
    <dbReference type="NCBI Taxonomy" id="645990"/>
    <lineage>
        <taxon>Bacteria</taxon>
        <taxon>Pseudomonadati</taxon>
        <taxon>Bacteroidota</taxon>
        <taxon>Cytophagia</taxon>
        <taxon>Cytophagales</taxon>
        <taxon>Hymenobacteraceae</taxon>
        <taxon>Hymenobacter</taxon>
    </lineage>
</organism>
<proteinExistence type="predicted"/>
<dbReference type="AlphaFoldDB" id="A0A1W1VSB5"/>
<accession>A0A1W1VSB5</accession>